<dbReference type="SUPFAM" id="SSF46689">
    <property type="entry name" value="Homeodomain-like"/>
    <property type="match status" value="1"/>
</dbReference>
<keyword evidence="4" id="KW-1133">Transmembrane helix</keyword>
<evidence type="ECO:0000259" key="5">
    <source>
        <dbReference type="PROSITE" id="PS01124"/>
    </source>
</evidence>
<dbReference type="InterPro" id="IPR018060">
    <property type="entry name" value="HTH_AraC"/>
</dbReference>
<dbReference type="Pfam" id="PF12833">
    <property type="entry name" value="HTH_18"/>
    <property type="match status" value="1"/>
</dbReference>
<keyword evidence="7" id="KW-1185">Reference proteome</keyword>
<feature type="transmembrane region" description="Helical" evidence="4">
    <location>
        <begin position="211"/>
        <end position="231"/>
    </location>
</feature>
<protein>
    <submittedName>
        <fullName evidence="6">AraC-like DNA-binding protein</fullName>
    </submittedName>
</protein>
<dbReference type="PROSITE" id="PS01124">
    <property type="entry name" value="HTH_ARAC_FAMILY_2"/>
    <property type="match status" value="1"/>
</dbReference>
<evidence type="ECO:0000256" key="1">
    <source>
        <dbReference type="ARBA" id="ARBA00023015"/>
    </source>
</evidence>
<keyword evidence="4" id="KW-0812">Transmembrane</keyword>
<dbReference type="GO" id="GO:0043565">
    <property type="term" value="F:sequence-specific DNA binding"/>
    <property type="evidence" value="ECO:0007669"/>
    <property type="project" value="InterPro"/>
</dbReference>
<evidence type="ECO:0000256" key="3">
    <source>
        <dbReference type="ARBA" id="ARBA00023163"/>
    </source>
</evidence>
<dbReference type="InterPro" id="IPR020449">
    <property type="entry name" value="Tscrpt_reg_AraC-type_HTH"/>
</dbReference>
<feature type="transmembrane region" description="Helical" evidence="4">
    <location>
        <begin position="185"/>
        <end position="205"/>
    </location>
</feature>
<feature type="domain" description="HTH araC/xylS-type" evidence="5">
    <location>
        <begin position="275"/>
        <end position="379"/>
    </location>
</feature>
<comment type="caution">
    <text evidence="6">The sequence shown here is derived from an EMBL/GenBank/DDBJ whole genome shotgun (WGS) entry which is preliminary data.</text>
</comment>
<keyword evidence="1" id="KW-0805">Transcription regulation</keyword>
<sequence>MSFSLLEVIAIFGVVLFLFFGFYLLKVETNKKLTNTLLAIYFFVIALDCSSFFYHKFLSFPYWLEILRMEGLAGLKSPLFYLYILSLLYENFKLKKIHLLFFTPMLLKFLILIPSFFLKDIEGQRTFLYNYYDQPESIFFNVMGWGEAFIVYFASFYQLYRYKAIIKQNYTNANSLINYNWLKKYLWICVVSTLIAFIKTNYRFMDGDIQVTINLIIFMLVSMILYVSWMFSKALFAPQIFQGINSNLVTEGEKLDEFKSENCAEENLKTDARVAIILNWMESEKPYLEPDLTVQKLATQLDMSARELSEVLNKELDKHFFDFVNEYRIKEAMKMLTDSGKKKYRIQEIMYDVGFNSKTPFNTAFKKYTSQTPSQYRNSAEIQSVV</sequence>
<feature type="transmembrane region" description="Helical" evidence="4">
    <location>
        <begin position="99"/>
        <end position="118"/>
    </location>
</feature>
<dbReference type="RefSeq" id="WP_309938389.1">
    <property type="nucleotide sequence ID" value="NZ_AP025305.1"/>
</dbReference>
<feature type="transmembrane region" description="Helical" evidence="4">
    <location>
        <begin position="138"/>
        <end position="160"/>
    </location>
</feature>
<dbReference type="EMBL" id="JAVDQD010000002">
    <property type="protein sequence ID" value="MDR6238885.1"/>
    <property type="molecule type" value="Genomic_DNA"/>
</dbReference>
<dbReference type="InterPro" id="IPR009057">
    <property type="entry name" value="Homeodomain-like_sf"/>
</dbReference>
<proteinExistence type="predicted"/>
<evidence type="ECO:0000313" key="7">
    <source>
        <dbReference type="Proteomes" id="UP001185092"/>
    </source>
</evidence>
<keyword evidence="4" id="KW-0472">Membrane</keyword>
<dbReference type="PANTHER" id="PTHR43280">
    <property type="entry name" value="ARAC-FAMILY TRANSCRIPTIONAL REGULATOR"/>
    <property type="match status" value="1"/>
</dbReference>
<dbReference type="AlphaFoldDB" id="A0AAE4BSI7"/>
<keyword evidence="2 6" id="KW-0238">DNA-binding</keyword>
<name>A0AAE4BSI7_9BACT</name>
<organism evidence="6 7">
    <name type="scientific">Aureibacter tunicatorum</name>
    <dbReference type="NCBI Taxonomy" id="866807"/>
    <lineage>
        <taxon>Bacteria</taxon>
        <taxon>Pseudomonadati</taxon>
        <taxon>Bacteroidota</taxon>
        <taxon>Cytophagia</taxon>
        <taxon>Cytophagales</taxon>
        <taxon>Persicobacteraceae</taxon>
        <taxon>Aureibacter</taxon>
    </lineage>
</organism>
<dbReference type="SMART" id="SM00342">
    <property type="entry name" value="HTH_ARAC"/>
    <property type="match status" value="1"/>
</dbReference>
<feature type="transmembrane region" description="Helical" evidence="4">
    <location>
        <begin position="6"/>
        <end position="25"/>
    </location>
</feature>
<evidence type="ECO:0000256" key="2">
    <source>
        <dbReference type="ARBA" id="ARBA00023125"/>
    </source>
</evidence>
<evidence type="ECO:0000256" key="4">
    <source>
        <dbReference type="SAM" id="Phobius"/>
    </source>
</evidence>
<feature type="transmembrane region" description="Helical" evidence="4">
    <location>
        <begin position="75"/>
        <end position="92"/>
    </location>
</feature>
<reference evidence="6" key="1">
    <citation type="submission" date="2023-07" db="EMBL/GenBank/DDBJ databases">
        <title>Genomic Encyclopedia of Type Strains, Phase IV (KMG-IV): sequencing the most valuable type-strain genomes for metagenomic binning, comparative biology and taxonomic classification.</title>
        <authorList>
            <person name="Goeker M."/>
        </authorList>
    </citation>
    <scope>NUCLEOTIDE SEQUENCE</scope>
    <source>
        <strain evidence="6">DSM 26174</strain>
    </source>
</reference>
<dbReference type="Gene3D" id="1.10.10.60">
    <property type="entry name" value="Homeodomain-like"/>
    <property type="match status" value="2"/>
</dbReference>
<accession>A0AAE4BSI7</accession>
<evidence type="ECO:0000313" key="6">
    <source>
        <dbReference type="EMBL" id="MDR6238885.1"/>
    </source>
</evidence>
<feature type="transmembrane region" description="Helical" evidence="4">
    <location>
        <begin position="37"/>
        <end position="55"/>
    </location>
</feature>
<dbReference type="GO" id="GO:0003700">
    <property type="term" value="F:DNA-binding transcription factor activity"/>
    <property type="evidence" value="ECO:0007669"/>
    <property type="project" value="InterPro"/>
</dbReference>
<dbReference type="Proteomes" id="UP001185092">
    <property type="component" value="Unassembled WGS sequence"/>
</dbReference>
<keyword evidence="3" id="KW-0804">Transcription</keyword>
<gene>
    <name evidence="6" type="ORF">HNQ88_001922</name>
</gene>
<dbReference type="PANTHER" id="PTHR43280:SF29">
    <property type="entry name" value="ARAC-FAMILY TRANSCRIPTIONAL REGULATOR"/>
    <property type="match status" value="1"/>
</dbReference>
<dbReference type="PRINTS" id="PR00032">
    <property type="entry name" value="HTHARAC"/>
</dbReference>